<dbReference type="AlphaFoldDB" id="A0A1N7M1Y7"/>
<dbReference type="EMBL" id="FTOP01000005">
    <property type="protein sequence ID" value="SIS79941.1"/>
    <property type="molecule type" value="Genomic_DNA"/>
</dbReference>
<dbReference type="InterPro" id="IPR046357">
    <property type="entry name" value="PPIase_dom_sf"/>
</dbReference>
<keyword evidence="7" id="KW-1185">Reference proteome</keyword>
<dbReference type="Gene3D" id="3.10.50.40">
    <property type="match status" value="2"/>
</dbReference>
<reference evidence="7" key="1">
    <citation type="submission" date="2017-01" db="EMBL/GenBank/DDBJ databases">
        <authorList>
            <person name="Varghese N."/>
            <person name="Submissions S."/>
        </authorList>
    </citation>
    <scope>NUCLEOTIDE SEQUENCE [LARGE SCALE GENOMIC DNA]</scope>
    <source>
        <strain evidence="7">DSM 46698</strain>
    </source>
</reference>
<dbReference type="STRING" id="529505.SAMN05421761_1057"/>
<gene>
    <name evidence="6" type="ORF">SAMN05421761_1057</name>
</gene>
<dbReference type="Proteomes" id="UP000186026">
    <property type="component" value="Unassembled WGS sequence"/>
</dbReference>
<evidence type="ECO:0000256" key="4">
    <source>
        <dbReference type="RuleBase" id="RU003915"/>
    </source>
</evidence>
<dbReference type="GO" id="GO:0003755">
    <property type="term" value="F:peptidyl-prolyl cis-trans isomerase activity"/>
    <property type="evidence" value="ECO:0007669"/>
    <property type="project" value="UniProtKB-UniRule"/>
</dbReference>
<feature type="domain" description="PPIase FKBP-type" evidence="5">
    <location>
        <begin position="65"/>
        <end position="155"/>
    </location>
</feature>
<evidence type="ECO:0000256" key="3">
    <source>
        <dbReference type="PROSITE-ProRule" id="PRU00277"/>
    </source>
</evidence>
<dbReference type="Pfam" id="PF00254">
    <property type="entry name" value="FKBP_C"/>
    <property type="match status" value="2"/>
</dbReference>
<evidence type="ECO:0000256" key="2">
    <source>
        <dbReference type="ARBA" id="ARBA00023110"/>
    </source>
</evidence>
<dbReference type="PROSITE" id="PS50059">
    <property type="entry name" value="FKBP_PPIASE"/>
    <property type="match status" value="1"/>
</dbReference>
<sequence length="308" mass="34875">MTFLLATMVACLPDNDSDYEKIVERDNRLLKDYLDRNGINAIENPLGFFYQKVETNDVGNQIVNNDVVGIYYEIKTTDGQLIDSYLDENKKPRLYKHNDGGLVPRVINFASGIAKEGETLMIYSPSYLAYQQYSFEQLINENSNLVIKVKYAQVFDNDEIKIMEREIIEDYLADSDLKDFEVTENGIFIKIIGEGEGEKAAATGDVVAFEFELKQLGEDIAISKTNNNSPITAKVGEQGNLDFLNQVLKDRKAEQEIEVYVPSHLAFGGSTQVFPFAIRRDLFLRGALGTGARPYEPIYFKAKIKEVR</sequence>
<keyword evidence="3 4" id="KW-0413">Isomerase</keyword>
<accession>A0A1N7M1Y7</accession>
<name>A0A1N7M1Y7_9BACT</name>
<dbReference type="EC" id="5.2.1.8" evidence="4"/>
<evidence type="ECO:0000256" key="1">
    <source>
        <dbReference type="ARBA" id="ARBA00000971"/>
    </source>
</evidence>
<evidence type="ECO:0000313" key="6">
    <source>
        <dbReference type="EMBL" id="SIS79941.1"/>
    </source>
</evidence>
<evidence type="ECO:0000313" key="7">
    <source>
        <dbReference type="Proteomes" id="UP000186026"/>
    </source>
</evidence>
<comment type="catalytic activity">
    <reaction evidence="1 3 4">
        <text>[protein]-peptidylproline (omega=180) = [protein]-peptidylproline (omega=0)</text>
        <dbReference type="Rhea" id="RHEA:16237"/>
        <dbReference type="Rhea" id="RHEA-COMP:10747"/>
        <dbReference type="Rhea" id="RHEA-COMP:10748"/>
        <dbReference type="ChEBI" id="CHEBI:83833"/>
        <dbReference type="ChEBI" id="CHEBI:83834"/>
        <dbReference type="EC" id="5.2.1.8"/>
    </reaction>
</comment>
<keyword evidence="2 3" id="KW-0697">Rotamase</keyword>
<protein>
    <recommendedName>
        <fullName evidence="4">Peptidyl-prolyl cis-trans isomerase</fullName>
        <ecNumber evidence="4">5.2.1.8</ecNumber>
    </recommendedName>
</protein>
<organism evidence="6 7">
    <name type="scientific">Belliella pelovolcani</name>
    <dbReference type="NCBI Taxonomy" id="529505"/>
    <lineage>
        <taxon>Bacteria</taxon>
        <taxon>Pseudomonadati</taxon>
        <taxon>Bacteroidota</taxon>
        <taxon>Cytophagia</taxon>
        <taxon>Cytophagales</taxon>
        <taxon>Cyclobacteriaceae</taxon>
        <taxon>Belliella</taxon>
    </lineage>
</organism>
<comment type="similarity">
    <text evidence="4">Belongs to the FKBP-type PPIase family.</text>
</comment>
<dbReference type="SUPFAM" id="SSF54534">
    <property type="entry name" value="FKBP-like"/>
    <property type="match status" value="2"/>
</dbReference>
<dbReference type="InterPro" id="IPR001179">
    <property type="entry name" value="PPIase_FKBP_dom"/>
</dbReference>
<dbReference type="OrthoDB" id="9814548at2"/>
<proteinExistence type="inferred from homology"/>
<evidence type="ECO:0000259" key="5">
    <source>
        <dbReference type="PROSITE" id="PS50059"/>
    </source>
</evidence>